<keyword evidence="10" id="KW-1185">Reference proteome</keyword>
<dbReference type="PROSITE" id="PS00597">
    <property type="entry name" value="PLANT_LTP"/>
    <property type="match status" value="1"/>
</dbReference>
<name>A0A6A2ZX60_HIBSY</name>
<evidence type="ECO:0000256" key="1">
    <source>
        <dbReference type="ARBA" id="ARBA00003211"/>
    </source>
</evidence>
<organism evidence="9 10">
    <name type="scientific">Hibiscus syriacus</name>
    <name type="common">Rose of Sharon</name>
    <dbReference type="NCBI Taxonomy" id="106335"/>
    <lineage>
        <taxon>Eukaryota</taxon>
        <taxon>Viridiplantae</taxon>
        <taxon>Streptophyta</taxon>
        <taxon>Embryophyta</taxon>
        <taxon>Tracheophyta</taxon>
        <taxon>Spermatophyta</taxon>
        <taxon>Magnoliopsida</taxon>
        <taxon>eudicotyledons</taxon>
        <taxon>Gunneridae</taxon>
        <taxon>Pentapetalae</taxon>
        <taxon>rosids</taxon>
        <taxon>malvids</taxon>
        <taxon>Malvales</taxon>
        <taxon>Malvaceae</taxon>
        <taxon>Malvoideae</taxon>
        <taxon>Hibiscus</taxon>
    </lineage>
</organism>
<evidence type="ECO:0000313" key="9">
    <source>
        <dbReference type="EMBL" id="KAE8696283.1"/>
    </source>
</evidence>
<dbReference type="Pfam" id="PF00234">
    <property type="entry name" value="Tryp_alpha_amyl"/>
    <property type="match status" value="1"/>
</dbReference>
<evidence type="ECO:0000256" key="6">
    <source>
        <dbReference type="RuleBase" id="RU000628"/>
    </source>
</evidence>
<evidence type="ECO:0000313" key="10">
    <source>
        <dbReference type="Proteomes" id="UP000436088"/>
    </source>
</evidence>
<dbReference type="EMBL" id="VEPZ02001069">
    <property type="protein sequence ID" value="KAE8696283.1"/>
    <property type="molecule type" value="Genomic_DNA"/>
</dbReference>
<dbReference type="Gene3D" id="1.10.110.10">
    <property type="entry name" value="Plant lipid-transfer and hydrophobic proteins"/>
    <property type="match status" value="1"/>
</dbReference>
<dbReference type="PRINTS" id="PR00382">
    <property type="entry name" value="LIPIDTRNSFER"/>
</dbReference>
<dbReference type="AlphaFoldDB" id="A0A6A2ZX60"/>
<accession>A0A6A2ZX60</accession>
<feature type="signal peptide" evidence="7">
    <location>
        <begin position="1"/>
        <end position="26"/>
    </location>
</feature>
<comment type="function">
    <text evidence="1 6">Plant non-specific lipid-transfer proteins transfer phospholipids as well as galactolipids across membranes. May play a role in wax or cutin deposition in the cell walls of expanding epidermal cells and certain secretory tissues.</text>
</comment>
<protein>
    <recommendedName>
        <fullName evidence="6">Non-specific lipid-transfer protein</fullName>
    </recommendedName>
</protein>
<comment type="caution">
    <text evidence="9">The sequence shown here is derived from an EMBL/GenBank/DDBJ whole genome shotgun (WGS) entry which is preliminary data.</text>
</comment>
<dbReference type="CDD" id="cd01960">
    <property type="entry name" value="nsLTP1"/>
    <property type="match status" value="1"/>
</dbReference>
<dbReference type="FunFam" id="1.10.110.10:FF:000002">
    <property type="entry name" value="Non-specific lipid-transfer protein"/>
    <property type="match status" value="1"/>
</dbReference>
<gene>
    <name evidence="9" type="ORF">F3Y22_tig00110676pilonHSYRG00344</name>
</gene>
<dbReference type="InterPro" id="IPR000528">
    <property type="entry name" value="Plant_nsLTP"/>
</dbReference>
<dbReference type="InterPro" id="IPR016140">
    <property type="entry name" value="Bifunc_inhib/LTP/seed_store"/>
</dbReference>
<proteinExistence type="inferred from homology"/>
<dbReference type="SUPFAM" id="SSF47699">
    <property type="entry name" value="Bifunctional inhibitor/lipid-transfer protein/seed storage 2S albumin"/>
    <property type="match status" value="1"/>
</dbReference>
<evidence type="ECO:0000256" key="2">
    <source>
        <dbReference type="ARBA" id="ARBA00009748"/>
    </source>
</evidence>
<keyword evidence="3 6" id="KW-0813">Transport</keyword>
<dbReference type="PANTHER" id="PTHR33076">
    <property type="entry name" value="NON-SPECIFIC LIPID-TRANSFER PROTEIN 2-RELATED"/>
    <property type="match status" value="1"/>
</dbReference>
<keyword evidence="7" id="KW-0732">Signal</keyword>
<dbReference type="InterPro" id="IPR036312">
    <property type="entry name" value="Bifun_inhib/LTP/seed_sf"/>
</dbReference>
<sequence>MASSTSLKLACVLALCLVVGAPLAQGAISCGQVSSSLAPCIPYLTNGGEVPPACCGGVKYLNAAAQTTPDRQSACNCLKSAAASVNGINYSFASELPGKCGVSIPYHISPSTDCKRLLSHPSQKCGTSSEGPDMEVGRQMERRIMITIE</sequence>
<evidence type="ECO:0000256" key="4">
    <source>
        <dbReference type="ARBA" id="ARBA00023121"/>
    </source>
</evidence>
<dbReference type="GO" id="GO:0006869">
    <property type="term" value="P:lipid transport"/>
    <property type="evidence" value="ECO:0007669"/>
    <property type="project" value="InterPro"/>
</dbReference>
<dbReference type="GO" id="GO:0008289">
    <property type="term" value="F:lipid binding"/>
    <property type="evidence" value="ECO:0007669"/>
    <property type="project" value="UniProtKB-KW"/>
</dbReference>
<dbReference type="Proteomes" id="UP000436088">
    <property type="component" value="Unassembled WGS sequence"/>
</dbReference>
<dbReference type="SMART" id="SM00499">
    <property type="entry name" value="AAI"/>
    <property type="match status" value="1"/>
</dbReference>
<feature type="domain" description="Bifunctional inhibitor/plant lipid transfer protein/seed storage helical" evidence="8">
    <location>
        <begin position="30"/>
        <end position="114"/>
    </location>
</feature>
<keyword evidence="4 6" id="KW-0446">Lipid-binding</keyword>
<evidence type="ECO:0000256" key="5">
    <source>
        <dbReference type="ARBA" id="ARBA00023157"/>
    </source>
</evidence>
<comment type="similarity">
    <text evidence="2 6">Belongs to the plant LTP family.</text>
</comment>
<evidence type="ECO:0000259" key="8">
    <source>
        <dbReference type="SMART" id="SM00499"/>
    </source>
</evidence>
<feature type="chain" id="PRO_5025418593" description="Non-specific lipid-transfer protein" evidence="7">
    <location>
        <begin position="27"/>
        <end position="149"/>
    </location>
</feature>
<reference evidence="9" key="1">
    <citation type="submission" date="2019-09" db="EMBL/GenBank/DDBJ databases">
        <title>Draft genome information of white flower Hibiscus syriacus.</title>
        <authorList>
            <person name="Kim Y.-M."/>
        </authorList>
    </citation>
    <scope>NUCLEOTIDE SEQUENCE [LARGE SCALE GENOMIC DNA]</scope>
    <source>
        <strain evidence="9">YM2019G1</strain>
    </source>
</reference>
<evidence type="ECO:0000256" key="7">
    <source>
        <dbReference type="SAM" id="SignalP"/>
    </source>
</evidence>
<keyword evidence="5" id="KW-1015">Disulfide bond</keyword>
<evidence type="ECO:0000256" key="3">
    <source>
        <dbReference type="ARBA" id="ARBA00022448"/>
    </source>
</evidence>